<protein>
    <submittedName>
        <fullName evidence="13">Methyl-accepting chemotaxis protein</fullName>
    </submittedName>
</protein>
<dbReference type="CDD" id="cd12914">
    <property type="entry name" value="PDC1_DGC_like"/>
    <property type="match status" value="1"/>
</dbReference>
<dbReference type="InterPro" id="IPR004089">
    <property type="entry name" value="MCPsignal_dom"/>
</dbReference>
<dbReference type="Gene3D" id="3.30.450.20">
    <property type="entry name" value="PAS domain"/>
    <property type="match status" value="2"/>
</dbReference>
<feature type="domain" description="Methyl-accepting transducer" evidence="11">
    <location>
        <begin position="416"/>
        <end position="670"/>
    </location>
</feature>
<evidence type="ECO:0000313" key="13">
    <source>
        <dbReference type="EMBL" id="MDT8899728.1"/>
    </source>
</evidence>
<dbReference type="InterPro" id="IPR003660">
    <property type="entry name" value="HAMP_dom"/>
</dbReference>
<sequence>MLTKTIKGKLIGIIILAFVVALTISSSLIYFTAHQALAENTEQSIKALAASSSKETGLWLEEKKSYISALANTPLVRGDDQEAIWQYLAGEMGRAKQYEVLFVSDEKGDYFACTRNSDGSISRRGSNIGDRPYFPEVMKGKTIVSDPVYSKVTGHPVIVVAAPIRKEGRIVGVMGGSMYLDELAQRVSAIKVAKSGYAFVVQGDGQAIMHPDKNLVMKYNFLKEGNSDAGLREAIGQAARGGKGVARYTWGDVSKYAGYAAVPGTNWGLLVSVPVAEVTEQLATMTKISLLAPLAVALIIIFVTGFFLTRLIIKPIDNLQTVMARVATGDFTARAEVGSDDEFGVLMRAVNNTFDGLNAMIGDVRETTLKLKKASVGLIDISTTLAANSEEMSAKICTVSATVEQISANIEETASSTEEVSHGVDAVAGLANEMSAAAQVSAKTAETVALEVKQVSAVVEGISQSISRAAASAVDVSAAMDDVANAVTVINQSLGQVSAKCERSIGITTEAAERSQETTAIIRRLSQASKQINGVVDIIRSIAEQTNMLALNATIEAAGAGEAGKGFAVVAAEVKELAKRTAEETRHIAQQIEEMQGDMGEAVIAVEKITGVIAETKDITHTIASAVAEQTKSATDISGAMAVGVQKVATISQEIGDIATNAGQVSQGAAGAADGVKAMFETTVEISRKSAEVASSSDKMASVMSNIANATKEIAQGAQEIIESIQEADAATADTAGKASLTSESAHYLGEAANNLELLVEKFKV</sequence>
<evidence type="ECO:0000256" key="5">
    <source>
        <dbReference type="ARBA" id="ARBA00022989"/>
    </source>
</evidence>
<dbReference type="Pfam" id="PF00672">
    <property type="entry name" value="HAMP"/>
    <property type="match status" value="1"/>
</dbReference>
<evidence type="ECO:0000256" key="2">
    <source>
        <dbReference type="ARBA" id="ARBA00022475"/>
    </source>
</evidence>
<evidence type="ECO:0000256" key="6">
    <source>
        <dbReference type="ARBA" id="ARBA00023136"/>
    </source>
</evidence>
<evidence type="ECO:0000256" key="8">
    <source>
        <dbReference type="ARBA" id="ARBA00029447"/>
    </source>
</evidence>
<dbReference type="EMBL" id="JAUOZS010000001">
    <property type="protein sequence ID" value="MDT8899728.1"/>
    <property type="molecule type" value="Genomic_DNA"/>
</dbReference>
<dbReference type="Pfam" id="PF00015">
    <property type="entry name" value="MCPsignal"/>
    <property type="match status" value="1"/>
</dbReference>
<keyword evidence="3" id="KW-0145">Chemotaxis</keyword>
<accession>A0ABU3NSC9</accession>
<keyword evidence="7 9" id="KW-0807">Transducer</keyword>
<dbReference type="CDD" id="cd12912">
    <property type="entry name" value="PDC2_MCP_like"/>
    <property type="match status" value="1"/>
</dbReference>
<dbReference type="PROSITE" id="PS50111">
    <property type="entry name" value="CHEMOTAXIS_TRANSDUC_2"/>
    <property type="match status" value="1"/>
</dbReference>
<keyword evidence="14" id="KW-1185">Reference proteome</keyword>
<feature type="transmembrane region" description="Helical" evidence="10">
    <location>
        <begin position="290"/>
        <end position="313"/>
    </location>
</feature>
<keyword evidence="4 10" id="KW-0812">Transmembrane</keyword>
<dbReference type="SUPFAM" id="SSF58104">
    <property type="entry name" value="Methyl-accepting chemotaxis protein (MCP) signaling domain"/>
    <property type="match status" value="3"/>
</dbReference>
<comment type="caution">
    <text evidence="13">The sequence shown here is derived from an EMBL/GenBank/DDBJ whole genome shotgun (WGS) entry which is preliminary data.</text>
</comment>
<name>A0ABU3NSC9_9FIRM</name>
<dbReference type="Gene3D" id="1.10.287.950">
    <property type="entry name" value="Methyl-accepting chemotaxis protein"/>
    <property type="match status" value="3"/>
</dbReference>
<comment type="subcellular location">
    <subcellularLocation>
        <location evidence="1">Cell membrane</location>
        <topology evidence="1">Multi-pass membrane protein</topology>
    </subcellularLocation>
</comment>
<dbReference type="InterPro" id="IPR033479">
    <property type="entry name" value="dCache_1"/>
</dbReference>
<feature type="domain" description="HAMP" evidence="12">
    <location>
        <begin position="310"/>
        <end position="362"/>
    </location>
</feature>
<dbReference type="Proteomes" id="UP001254848">
    <property type="component" value="Unassembled WGS sequence"/>
</dbReference>
<keyword evidence="6 10" id="KW-0472">Membrane</keyword>
<dbReference type="RefSeq" id="WP_413778296.1">
    <property type="nucleotide sequence ID" value="NZ_JAUOZS010000001.1"/>
</dbReference>
<evidence type="ECO:0000313" key="14">
    <source>
        <dbReference type="Proteomes" id="UP001254848"/>
    </source>
</evidence>
<dbReference type="PANTHER" id="PTHR32089:SF112">
    <property type="entry name" value="LYSOZYME-LIKE PROTEIN-RELATED"/>
    <property type="match status" value="1"/>
</dbReference>
<organism evidence="13 14">
    <name type="scientific">Anaeroselena agilis</name>
    <dbReference type="NCBI Taxonomy" id="3063788"/>
    <lineage>
        <taxon>Bacteria</taxon>
        <taxon>Bacillati</taxon>
        <taxon>Bacillota</taxon>
        <taxon>Negativicutes</taxon>
        <taxon>Acetonemataceae</taxon>
        <taxon>Anaeroselena</taxon>
    </lineage>
</organism>
<dbReference type="Pfam" id="PF02743">
    <property type="entry name" value="dCache_1"/>
    <property type="match status" value="1"/>
</dbReference>
<keyword evidence="2" id="KW-1003">Cell membrane</keyword>
<gene>
    <name evidence="13" type="ORF">Q4T40_00510</name>
</gene>
<dbReference type="InterPro" id="IPR029151">
    <property type="entry name" value="Sensor-like_sf"/>
</dbReference>
<keyword evidence="5 10" id="KW-1133">Transmembrane helix</keyword>
<evidence type="ECO:0000256" key="7">
    <source>
        <dbReference type="ARBA" id="ARBA00023224"/>
    </source>
</evidence>
<evidence type="ECO:0000259" key="11">
    <source>
        <dbReference type="PROSITE" id="PS50111"/>
    </source>
</evidence>
<dbReference type="PANTHER" id="PTHR32089">
    <property type="entry name" value="METHYL-ACCEPTING CHEMOTAXIS PROTEIN MCPB"/>
    <property type="match status" value="1"/>
</dbReference>
<proteinExistence type="inferred from homology"/>
<evidence type="ECO:0000256" key="10">
    <source>
        <dbReference type="SAM" id="Phobius"/>
    </source>
</evidence>
<dbReference type="SMART" id="SM00304">
    <property type="entry name" value="HAMP"/>
    <property type="match status" value="1"/>
</dbReference>
<evidence type="ECO:0000259" key="12">
    <source>
        <dbReference type="PROSITE" id="PS50885"/>
    </source>
</evidence>
<evidence type="ECO:0000256" key="9">
    <source>
        <dbReference type="PROSITE-ProRule" id="PRU00284"/>
    </source>
</evidence>
<reference evidence="13 14" key="1">
    <citation type="submission" date="2023-07" db="EMBL/GenBank/DDBJ databases">
        <title>The novel representative of Negativicutes class, Anaeroselena agilis gen. nov. sp. nov.</title>
        <authorList>
            <person name="Prokofeva M.I."/>
            <person name="Elcheninov A.G."/>
            <person name="Klyukina A."/>
            <person name="Kublanov I.V."/>
            <person name="Frolov E.N."/>
            <person name="Podosokorskaya O.A."/>
        </authorList>
    </citation>
    <scope>NUCLEOTIDE SEQUENCE [LARGE SCALE GENOMIC DNA]</scope>
    <source>
        <strain evidence="13 14">4137-cl</strain>
    </source>
</reference>
<dbReference type="SUPFAM" id="SSF103190">
    <property type="entry name" value="Sensory domain-like"/>
    <property type="match status" value="1"/>
</dbReference>
<evidence type="ECO:0000256" key="1">
    <source>
        <dbReference type="ARBA" id="ARBA00004651"/>
    </source>
</evidence>
<dbReference type="PROSITE" id="PS50885">
    <property type="entry name" value="HAMP"/>
    <property type="match status" value="1"/>
</dbReference>
<dbReference type="CDD" id="cd06225">
    <property type="entry name" value="HAMP"/>
    <property type="match status" value="1"/>
</dbReference>
<comment type="similarity">
    <text evidence="8">Belongs to the methyl-accepting chemotaxis (MCP) protein family.</text>
</comment>
<dbReference type="SMART" id="SM00283">
    <property type="entry name" value="MA"/>
    <property type="match status" value="1"/>
</dbReference>
<evidence type="ECO:0000256" key="3">
    <source>
        <dbReference type="ARBA" id="ARBA00022500"/>
    </source>
</evidence>
<evidence type="ECO:0000256" key="4">
    <source>
        <dbReference type="ARBA" id="ARBA00022692"/>
    </source>
</evidence>